<accession>A0A0A9FZ09</accession>
<dbReference type="SUPFAM" id="SSF56112">
    <property type="entry name" value="Protein kinase-like (PK-like)"/>
    <property type="match status" value="1"/>
</dbReference>
<reference evidence="1" key="1">
    <citation type="submission" date="2014-09" db="EMBL/GenBank/DDBJ databases">
        <authorList>
            <person name="Magalhaes I.L.F."/>
            <person name="Oliveira U."/>
            <person name="Santos F.R."/>
            <person name="Vidigal T.H.D.A."/>
            <person name="Brescovit A.D."/>
            <person name="Santos A.J."/>
        </authorList>
    </citation>
    <scope>NUCLEOTIDE SEQUENCE</scope>
    <source>
        <tissue evidence="1">Shoot tissue taken approximately 20 cm above the soil surface</tissue>
    </source>
</reference>
<dbReference type="EMBL" id="GBRH01182360">
    <property type="protein sequence ID" value="JAE15536.1"/>
    <property type="molecule type" value="Transcribed_RNA"/>
</dbReference>
<sequence length="72" mass="8428">MRLKHPNIVQFVGYCYETENLLAQYKGKFVYAEKSERLLCLEYLPKGSLHGHLLGMTIQYMGVLHSFPFFEV</sequence>
<evidence type="ECO:0008006" key="2">
    <source>
        <dbReference type="Google" id="ProtNLM"/>
    </source>
</evidence>
<evidence type="ECO:0000313" key="1">
    <source>
        <dbReference type="EMBL" id="JAE15536.1"/>
    </source>
</evidence>
<dbReference type="AlphaFoldDB" id="A0A0A9FZ09"/>
<dbReference type="Gene3D" id="1.10.510.10">
    <property type="entry name" value="Transferase(Phosphotransferase) domain 1"/>
    <property type="match status" value="1"/>
</dbReference>
<proteinExistence type="predicted"/>
<protein>
    <recommendedName>
        <fullName evidence="2">Protein kinase domain-containing protein</fullName>
    </recommendedName>
</protein>
<dbReference type="PANTHER" id="PTHR45707:SF71">
    <property type="entry name" value="PROTEIN KINASE DOMAIN-CONTAINING PROTEIN"/>
    <property type="match status" value="1"/>
</dbReference>
<name>A0A0A9FZ09_ARUDO</name>
<reference evidence="1" key="2">
    <citation type="journal article" date="2015" name="Data Brief">
        <title>Shoot transcriptome of the giant reed, Arundo donax.</title>
        <authorList>
            <person name="Barrero R.A."/>
            <person name="Guerrero F.D."/>
            <person name="Moolhuijzen P."/>
            <person name="Goolsby J.A."/>
            <person name="Tidwell J."/>
            <person name="Bellgard S.E."/>
            <person name="Bellgard M.I."/>
        </authorList>
    </citation>
    <scope>NUCLEOTIDE SEQUENCE</scope>
    <source>
        <tissue evidence="1">Shoot tissue taken approximately 20 cm above the soil surface</tissue>
    </source>
</reference>
<organism evidence="1">
    <name type="scientific">Arundo donax</name>
    <name type="common">Giant reed</name>
    <name type="synonym">Donax arundinaceus</name>
    <dbReference type="NCBI Taxonomy" id="35708"/>
    <lineage>
        <taxon>Eukaryota</taxon>
        <taxon>Viridiplantae</taxon>
        <taxon>Streptophyta</taxon>
        <taxon>Embryophyta</taxon>
        <taxon>Tracheophyta</taxon>
        <taxon>Spermatophyta</taxon>
        <taxon>Magnoliopsida</taxon>
        <taxon>Liliopsida</taxon>
        <taxon>Poales</taxon>
        <taxon>Poaceae</taxon>
        <taxon>PACMAD clade</taxon>
        <taxon>Arundinoideae</taxon>
        <taxon>Arundineae</taxon>
        <taxon>Arundo</taxon>
    </lineage>
</organism>
<dbReference type="PANTHER" id="PTHR45707">
    <property type="entry name" value="C2 CALCIUM/LIPID-BINDING PLANT PHOSPHORIBOSYLTRANSFERASE FAMILY PROTEIN"/>
    <property type="match status" value="1"/>
</dbReference>
<dbReference type="InterPro" id="IPR011009">
    <property type="entry name" value="Kinase-like_dom_sf"/>
</dbReference>